<keyword evidence="2" id="KW-1185">Reference proteome</keyword>
<dbReference type="RefSeq" id="WP_380137250.1">
    <property type="nucleotide sequence ID" value="NZ_JBHTFY010000001.1"/>
</dbReference>
<dbReference type="Proteomes" id="UP001500620">
    <property type="component" value="Unassembled WGS sequence"/>
</dbReference>
<dbReference type="EMBL" id="BAABAT010000001">
    <property type="protein sequence ID" value="GAA4243139.1"/>
    <property type="molecule type" value="Genomic_DNA"/>
</dbReference>
<gene>
    <name evidence="1" type="ORF">GCM10022255_000940</name>
</gene>
<organism evidence="1 2">
    <name type="scientific">Dactylosporangium darangshiense</name>
    <dbReference type="NCBI Taxonomy" id="579108"/>
    <lineage>
        <taxon>Bacteria</taxon>
        <taxon>Bacillati</taxon>
        <taxon>Actinomycetota</taxon>
        <taxon>Actinomycetes</taxon>
        <taxon>Micromonosporales</taxon>
        <taxon>Micromonosporaceae</taxon>
        <taxon>Dactylosporangium</taxon>
    </lineage>
</organism>
<comment type="caution">
    <text evidence="1">The sequence shown here is derived from an EMBL/GenBank/DDBJ whole genome shotgun (WGS) entry which is preliminary data.</text>
</comment>
<evidence type="ECO:0000313" key="1">
    <source>
        <dbReference type="EMBL" id="GAA4243139.1"/>
    </source>
</evidence>
<reference evidence="2" key="1">
    <citation type="journal article" date="2019" name="Int. J. Syst. Evol. Microbiol.">
        <title>The Global Catalogue of Microorganisms (GCM) 10K type strain sequencing project: providing services to taxonomists for standard genome sequencing and annotation.</title>
        <authorList>
            <consortium name="The Broad Institute Genomics Platform"/>
            <consortium name="The Broad Institute Genome Sequencing Center for Infectious Disease"/>
            <person name="Wu L."/>
            <person name="Ma J."/>
        </authorList>
    </citation>
    <scope>NUCLEOTIDE SEQUENCE [LARGE SCALE GENOMIC DNA]</scope>
    <source>
        <strain evidence="2">JCM 17441</strain>
    </source>
</reference>
<accession>A0ABP8CTH7</accession>
<evidence type="ECO:0000313" key="2">
    <source>
        <dbReference type="Proteomes" id="UP001500620"/>
    </source>
</evidence>
<name>A0ABP8CTH7_9ACTN</name>
<proteinExistence type="predicted"/>
<sequence>MARGVWPRACAWLLRLALEAELDRFWKAVAPEVAECQSRRAQVLLLHRYADAATARRVGYLWWALSRAGHHHGYELALTAGELRRLGTDVAEVDATLRDAG</sequence>
<protein>
    <submittedName>
        <fullName evidence="1">Uncharacterized protein</fullName>
    </submittedName>
</protein>